<evidence type="ECO:0000313" key="3">
    <source>
        <dbReference type="Proteomes" id="UP000838763"/>
    </source>
</evidence>
<evidence type="ECO:0000256" key="1">
    <source>
        <dbReference type="SAM" id="MobiDB-lite"/>
    </source>
</evidence>
<reference evidence="2" key="1">
    <citation type="submission" date="2022-11" db="EMBL/GenBank/DDBJ databases">
        <authorList>
            <person name="Scott C."/>
            <person name="Bruce N."/>
        </authorList>
    </citation>
    <scope>NUCLEOTIDE SEQUENCE</scope>
</reference>
<feature type="compositionally biased region" description="Low complexity" evidence="1">
    <location>
        <begin position="106"/>
        <end position="122"/>
    </location>
</feature>
<evidence type="ECO:0000313" key="2">
    <source>
        <dbReference type="EMBL" id="CAI4220085.1"/>
    </source>
</evidence>
<feature type="region of interest" description="Disordered" evidence="1">
    <location>
        <begin position="106"/>
        <end position="130"/>
    </location>
</feature>
<dbReference type="EMBL" id="CALLCH030000021">
    <property type="protein sequence ID" value="CAI4220085.1"/>
    <property type="molecule type" value="Genomic_DNA"/>
</dbReference>
<dbReference type="Proteomes" id="UP000838763">
    <property type="component" value="Unassembled WGS sequence"/>
</dbReference>
<accession>A0A9P1HE30</accession>
<organism evidence="2 3">
    <name type="scientific">Parascedosporium putredinis</name>
    <dbReference type="NCBI Taxonomy" id="1442378"/>
    <lineage>
        <taxon>Eukaryota</taxon>
        <taxon>Fungi</taxon>
        <taxon>Dikarya</taxon>
        <taxon>Ascomycota</taxon>
        <taxon>Pezizomycotina</taxon>
        <taxon>Sordariomycetes</taxon>
        <taxon>Hypocreomycetidae</taxon>
        <taxon>Microascales</taxon>
        <taxon>Microascaceae</taxon>
        <taxon>Parascedosporium</taxon>
    </lineage>
</organism>
<proteinExistence type="predicted"/>
<name>A0A9P1HE30_9PEZI</name>
<protein>
    <submittedName>
        <fullName evidence="2">Uncharacterized protein</fullName>
    </submittedName>
</protein>
<keyword evidence="3" id="KW-1185">Reference proteome</keyword>
<sequence>MRTGGNGPEVPAKGALCFKTIKSNGEVRTETVTHDSCYQAAHWVPLLITANAAALGPYPYSTVTLEDGSVTTPDVELIDSIFNSRLAYYGCPSSQSTMWAAAAEATGTASPGSSPTTGTTSAETNASDGAGKTTFGGVPSWVWYLLVPGLLSGVLSA</sequence>
<gene>
    <name evidence="2" type="ORF">PPNO1_LOCUS9625</name>
</gene>
<dbReference type="AlphaFoldDB" id="A0A9P1HE30"/>
<comment type="caution">
    <text evidence="2">The sequence shown here is derived from an EMBL/GenBank/DDBJ whole genome shotgun (WGS) entry which is preliminary data.</text>
</comment>